<organism evidence="4 5">
    <name type="scientific">Phascolomyces articulosus</name>
    <dbReference type="NCBI Taxonomy" id="60185"/>
    <lineage>
        <taxon>Eukaryota</taxon>
        <taxon>Fungi</taxon>
        <taxon>Fungi incertae sedis</taxon>
        <taxon>Mucoromycota</taxon>
        <taxon>Mucoromycotina</taxon>
        <taxon>Mucoromycetes</taxon>
        <taxon>Mucorales</taxon>
        <taxon>Lichtheimiaceae</taxon>
        <taxon>Phascolomyces</taxon>
    </lineage>
</organism>
<protein>
    <submittedName>
        <fullName evidence="4">Uncharacterized protein</fullName>
    </submittedName>
</protein>
<reference evidence="4" key="1">
    <citation type="journal article" date="2022" name="IScience">
        <title>Evolution of zygomycete secretomes and the origins of terrestrial fungal ecologies.</title>
        <authorList>
            <person name="Chang Y."/>
            <person name="Wang Y."/>
            <person name="Mondo S."/>
            <person name="Ahrendt S."/>
            <person name="Andreopoulos W."/>
            <person name="Barry K."/>
            <person name="Beard J."/>
            <person name="Benny G.L."/>
            <person name="Blankenship S."/>
            <person name="Bonito G."/>
            <person name="Cuomo C."/>
            <person name="Desiro A."/>
            <person name="Gervers K.A."/>
            <person name="Hundley H."/>
            <person name="Kuo A."/>
            <person name="LaButti K."/>
            <person name="Lang B.F."/>
            <person name="Lipzen A."/>
            <person name="O'Donnell K."/>
            <person name="Pangilinan J."/>
            <person name="Reynolds N."/>
            <person name="Sandor L."/>
            <person name="Smith M.E."/>
            <person name="Tsang A."/>
            <person name="Grigoriev I.V."/>
            <person name="Stajich J.E."/>
            <person name="Spatafora J.W."/>
        </authorList>
    </citation>
    <scope>NUCLEOTIDE SEQUENCE</scope>
    <source>
        <strain evidence="4">RSA 2281</strain>
    </source>
</reference>
<dbReference type="InterPro" id="IPR003591">
    <property type="entry name" value="Leu-rich_rpt_typical-subtyp"/>
</dbReference>
<evidence type="ECO:0000313" key="5">
    <source>
        <dbReference type="Proteomes" id="UP001209540"/>
    </source>
</evidence>
<feature type="region of interest" description="Disordered" evidence="3">
    <location>
        <begin position="56"/>
        <end position="102"/>
    </location>
</feature>
<dbReference type="AlphaFoldDB" id="A0AAD5K070"/>
<dbReference type="SUPFAM" id="SSF52058">
    <property type="entry name" value="L domain-like"/>
    <property type="match status" value="1"/>
</dbReference>
<dbReference type="SMART" id="SM00369">
    <property type="entry name" value="LRR_TYP"/>
    <property type="match status" value="7"/>
</dbReference>
<dbReference type="SMART" id="SM00364">
    <property type="entry name" value="LRR_BAC"/>
    <property type="match status" value="9"/>
</dbReference>
<feature type="compositionally biased region" description="Basic and acidic residues" evidence="3">
    <location>
        <begin position="389"/>
        <end position="402"/>
    </location>
</feature>
<evidence type="ECO:0000256" key="3">
    <source>
        <dbReference type="SAM" id="MobiDB-lite"/>
    </source>
</evidence>
<dbReference type="EMBL" id="JAIXMP010000034">
    <property type="protein sequence ID" value="KAI9249760.1"/>
    <property type="molecule type" value="Genomic_DNA"/>
</dbReference>
<feature type="compositionally biased region" description="Polar residues" evidence="3">
    <location>
        <begin position="56"/>
        <end position="69"/>
    </location>
</feature>
<dbReference type="PANTHER" id="PTHR48051:SF1">
    <property type="entry name" value="RAS SUPPRESSOR PROTEIN 1"/>
    <property type="match status" value="1"/>
</dbReference>
<dbReference type="InterPro" id="IPR032675">
    <property type="entry name" value="LRR_dom_sf"/>
</dbReference>
<evidence type="ECO:0000256" key="1">
    <source>
        <dbReference type="ARBA" id="ARBA00022614"/>
    </source>
</evidence>
<keyword evidence="5" id="KW-1185">Reference proteome</keyword>
<keyword evidence="1" id="KW-0433">Leucine-rich repeat</keyword>
<feature type="region of interest" description="Disordered" evidence="3">
    <location>
        <begin position="386"/>
        <end position="423"/>
    </location>
</feature>
<dbReference type="InterPro" id="IPR050216">
    <property type="entry name" value="LRR_domain-containing"/>
</dbReference>
<dbReference type="PROSITE" id="PS51450">
    <property type="entry name" value="LRR"/>
    <property type="match status" value="4"/>
</dbReference>
<dbReference type="GO" id="GO:0005737">
    <property type="term" value="C:cytoplasm"/>
    <property type="evidence" value="ECO:0007669"/>
    <property type="project" value="TreeGrafter"/>
</dbReference>
<name>A0AAD5K070_9FUNG</name>
<proteinExistence type="predicted"/>
<evidence type="ECO:0000313" key="4">
    <source>
        <dbReference type="EMBL" id="KAI9249760.1"/>
    </source>
</evidence>
<keyword evidence="2" id="KW-0677">Repeat</keyword>
<dbReference type="Gene3D" id="3.80.10.10">
    <property type="entry name" value="Ribonuclease Inhibitor"/>
    <property type="match status" value="2"/>
</dbReference>
<comment type="caution">
    <text evidence="4">The sequence shown here is derived from an EMBL/GenBank/DDBJ whole genome shotgun (WGS) entry which is preliminary data.</text>
</comment>
<dbReference type="PANTHER" id="PTHR48051">
    <property type="match status" value="1"/>
</dbReference>
<feature type="compositionally biased region" description="Low complexity" evidence="3">
    <location>
        <begin position="70"/>
        <end position="87"/>
    </location>
</feature>
<dbReference type="Pfam" id="PF13855">
    <property type="entry name" value="LRR_8"/>
    <property type="match status" value="1"/>
</dbReference>
<sequence>MALTYLAGGQTLTGVIFQPRCHQQQQQQQQQDSSSTVSPTLRPLVSAIGGLSSFLTRQTLSPPSTPGINPTSSDSSPSPSPSTSRSSQVIYPLSNNNNETTSYYTTAAPSIKNNHHEKAKETITTEGEGQSLILRRVGLDTITQTLATPSCVTQHLVDLNLTRNHLTDLPDILSTMDHLQSLNISSNLFTTIPSVLFQMHQLTFLNLSDNSLADIPIELPFALPNLIRLVLFGNLLTSLPDSIGRAWTQLQYLQLGSEFSGNRLTTLPDILPPALQVLDISHNRLNHLPYSVTRLKHLIQLDVSYNLLRSFPTPLAEWQRIESMNLSNNRLTLLPKDLVELDALVSLNVSYNLIHVFPEGLLENRSLNVMITGNPLSYPGQHRSAFSRVESDHRQEEERDTSSDSDSESNSSDSDTSNHEQEHPYIREDDTMEPRPSVLFHHLPSSSSSSSAVEPYPQEEENHDPGVNSLYEIAFRQILQSPSSDTTFPTDLLPNHLSQIQQDRENQAHTCVVCKRLFLREWVSSTYCKSYRGYPSVERKIRFCSRQCSSRHAEKARQVAERQETTSNMVPPGPLDFGSFEWIAAAADAAREQQADQEDWF</sequence>
<dbReference type="Pfam" id="PF00560">
    <property type="entry name" value="LRR_1"/>
    <property type="match status" value="1"/>
</dbReference>
<gene>
    <name evidence="4" type="ORF">BDA99DRAFT_523574</name>
</gene>
<reference evidence="4" key="2">
    <citation type="submission" date="2023-02" db="EMBL/GenBank/DDBJ databases">
        <authorList>
            <consortium name="DOE Joint Genome Institute"/>
            <person name="Mondo S.J."/>
            <person name="Chang Y."/>
            <person name="Wang Y."/>
            <person name="Ahrendt S."/>
            <person name="Andreopoulos W."/>
            <person name="Barry K."/>
            <person name="Beard J."/>
            <person name="Benny G.L."/>
            <person name="Blankenship S."/>
            <person name="Bonito G."/>
            <person name="Cuomo C."/>
            <person name="Desiro A."/>
            <person name="Gervers K.A."/>
            <person name="Hundley H."/>
            <person name="Kuo A."/>
            <person name="LaButti K."/>
            <person name="Lang B.F."/>
            <person name="Lipzen A."/>
            <person name="O'Donnell K."/>
            <person name="Pangilinan J."/>
            <person name="Reynolds N."/>
            <person name="Sandor L."/>
            <person name="Smith M.W."/>
            <person name="Tsang A."/>
            <person name="Grigoriev I.V."/>
            <person name="Stajich J.E."/>
            <person name="Spatafora J.W."/>
        </authorList>
    </citation>
    <scope>NUCLEOTIDE SEQUENCE</scope>
    <source>
        <strain evidence="4">RSA 2281</strain>
    </source>
</reference>
<accession>A0AAD5K070</accession>
<dbReference type="Proteomes" id="UP001209540">
    <property type="component" value="Unassembled WGS sequence"/>
</dbReference>
<evidence type="ECO:0000256" key="2">
    <source>
        <dbReference type="ARBA" id="ARBA00022737"/>
    </source>
</evidence>
<dbReference type="InterPro" id="IPR001611">
    <property type="entry name" value="Leu-rich_rpt"/>
</dbReference>
<feature type="region of interest" description="Disordered" evidence="3">
    <location>
        <begin position="436"/>
        <end position="465"/>
    </location>
</feature>